<keyword evidence="4" id="KW-1185">Reference proteome</keyword>
<dbReference type="RefSeq" id="WP_381511827.1">
    <property type="nucleotide sequence ID" value="NZ_JBHUEL010000003.1"/>
</dbReference>
<name>A0ABW4MCX5_9SPHN</name>
<evidence type="ECO:0000313" key="3">
    <source>
        <dbReference type="EMBL" id="MFD1766135.1"/>
    </source>
</evidence>
<dbReference type="InterPro" id="IPR029058">
    <property type="entry name" value="AB_hydrolase_fold"/>
</dbReference>
<reference evidence="4" key="1">
    <citation type="journal article" date="2019" name="Int. J. Syst. Evol. Microbiol.">
        <title>The Global Catalogue of Microorganisms (GCM) 10K type strain sequencing project: providing services to taxonomists for standard genome sequencing and annotation.</title>
        <authorList>
            <consortium name="The Broad Institute Genomics Platform"/>
            <consortium name="The Broad Institute Genome Sequencing Center for Infectious Disease"/>
            <person name="Wu L."/>
            <person name="Ma J."/>
        </authorList>
    </citation>
    <scope>NUCLEOTIDE SEQUENCE [LARGE SCALE GENOMIC DNA]</scope>
    <source>
        <strain evidence="4">CGMCC 1.12449</strain>
    </source>
</reference>
<dbReference type="PANTHER" id="PTHR48081">
    <property type="entry name" value="AB HYDROLASE SUPERFAMILY PROTEIN C4A8.06C"/>
    <property type="match status" value="1"/>
</dbReference>
<dbReference type="Pfam" id="PF20434">
    <property type="entry name" value="BD-FAE"/>
    <property type="match status" value="1"/>
</dbReference>
<comment type="caution">
    <text evidence="3">The sequence shown here is derived from an EMBL/GenBank/DDBJ whole genome shotgun (WGS) entry which is preliminary data.</text>
</comment>
<gene>
    <name evidence="3" type="ORF">ACFSAG_04670</name>
</gene>
<dbReference type="InterPro" id="IPR050300">
    <property type="entry name" value="GDXG_lipolytic_enzyme"/>
</dbReference>
<organism evidence="3 4">
    <name type="scientific">Sphingorhabdus buctiana</name>
    <dbReference type="NCBI Taxonomy" id="1508805"/>
    <lineage>
        <taxon>Bacteria</taxon>
        <taxon>Pseudomonadati</taxon>
        <taxon>Pseudomonadota</taxon>
        <taxon>Alphaproteobacteria</taxon>
        <taxon>Sphingomonadales</taxon>
        <taxon>Sphingomonadaceae</taxon>
        <taxon>Sphingorhabdus</taxon>
    </lineage>
</organism>
<dbReference type="Gene3D" id="3.40.50.1820">
    <property type="entry name" value="alpha/beta hydrolase"/>
    <property type="match status" value="1"/>
</dbReference>
<proteinExistence type="predicted"/>
<feature type="domain" description="BD-FAE-like" evidence="2">
    <location>
        <begin position="80"/>
        <end position="258"/>
    </location>
</feature>
<keyword evidence="1 3" id="KW-0378">Hydrolase</keyword>
<dbReference type="EMBL" id="JBHUEL010000003">
    <property type="protein sequence ID" value="MFD1766135.1"/>
    <property type="molecule type" value="Genomic_DNA"/>
</dbReference>
<accession>A0ABW4MCX5</accession>
<evidence type="ECO:0000256" key="1">
    <source>
        <dbReference type="ARBA" id="ARBA00022801"/>
    </source>
</evidence>
<dbReference type="GO" id="GO:0016787">
    <property type="term" value="F:hydrolase activity"/>
    <property type="evidence" value="ECO:0007669"/>
    <property type="project" value="UniProtKB-KW"/>
</dbReference>
<evidence type="ECO:0000313" key="4">
    <source>
        <dbReference type="Proteomes" id="UP001597215"/>
    </source>
</evidence>
<sequence length="306" mass="33030">MMKTFLLVACLLIAVAGIWFYRLAGPAQLELADRWWPGHGDATGPILRGLAYGDPSGTQQRYDIYFPAGASADEAAHCGTTKYPALLFFHGGSWRDGDRESYAFVGRAFAARGFITFIADYRKAPAHRFPDFIDDAAAAIASARRELGKRDCADPDRLFVMGHSAGAHITMLAALDPKWLGAHGLDSSAIAGIIGLAGPYDFYPFTSDAARDALGHWPKPEETQPIHFANGNAPPMLLLTGDADTTVKPRNSKVLAKRIAESKGSAHTEFYPGVTHSGIIMAIARPFRGKAPVIDDILAFTAQQAR</sequence>
<dbReference type="InterPro" id="IPR049492">
    <property type="entry name" value="BD-FAE-like_dom"/>
</dbReference>
<dbReference type="SUPFAM" id="SSF53474">
    <property type="entry name" value="alpha/beta-Hydrolases"/>
    <property type="match status" value="1"/>
</dbReference>
<evidence type="ECO:0000259" key="2">
    <source>
        <dbReference type="Pfam" id="PF20434"/>
    </source>
</evidence>
<protein>
    <submittedName>
        <fullName evidence="3">Alpha/beta hydrolase</fullName>
    </submittedName>
</protein>
<dbReference type="Proteomes" id="UP001597215">
    <property type="component" value="Unassembled WGS sequence"/>
</dbReference>
<dbReference type="PANTHER" id="PTHR48081:SF9">
    <property type="entry name" value="CARBOXYLESTERASE"/>
    <property type="match status" value="1"/>
</dbReference>